<feature type="compositionally biased region" description="Basic residues" evidence="7">
    <location>
        <begin position="33"/>
        <end position="46"/>
    </location>
</feature>
<dbReference type="InterPro" id="IPR003613">
    <property type="entry name" value="Ubox_domain"/>
</dbReference>
<feature type="domain" description="U-box" evidence="8">
    <location>
        <begin position="425"/>
        <end position="498"/>
    </location>
</feature>
<feature type="compositionally biased region" description="Basic and acidic residues" evidence="7">
    <location>
        <begin position="53"/>
        <end position="63"/>
    </location>
</feature>
<dbReference type="GO" id="GO:0003755">
    <property type="term" value="F:peptidyl-prolyl cis-trans isomerase activity"/>
    <property type="evidence" value="ECO:0007669"/>
    <property type="project" value="UniProtKB-KW"/>
</dbReference>
<dbReference type="InterPro" id="IPR013083">
    <property type="entry name" value="Znf_RING/FYVE/PHD"/>
</dbReference>
<feature type="compositionally biased region" description="Low complexity" evidence="7">
    <location>
        <begin position="74"/>
        <end position="85"/>
    </location>
</feature>
<feature type="region of interest" description="Disordered" evidence="7">
    <location>
        <begin position="381"/>
        <end position="403"/>
    </location>
</feature>
<protein>
    <submittedName>
        <fullName evidence="9">U-box domain containing protein</fullName>
    </submittedName>
</protein>
<dbReference type="Gene3D" id="3.30.40.10">
    <property type="entry name" value="Zinc/RING finger domain, C3HC4 (zinc finger)"/>
    <property type="match status" value="1"/>
</dbReference>
<dbReference type="GO" id="GO:0045862">
    <property type="term" value="P:positive regulation of proteolysis"/>
    <property type="evidence" value="ECO:0007669"/>
    <property type="project" value="TreeGrafter"/>
</dbReference>
<dbReference type="Gene3D" id="1.25.40.10">
    <property type="entry name" value="Tetratricopeptide repeat domain"/>
    <property type="match status" value="1"/>
</dbReference>
<evidence type="ECO:0000313" key="9">
    <source>
        <dbReference type="EMBL" id="KAF7682172.1"/>
    </source>
</evidence>
<keyword evidence="5" id="KW-0697">Rotamase</keyword>
<keyword evidence="3" id="KW-0677">Repeat</keyword>
<dbReference type="Pfam" id="PF04564">
    <property type="entry name" value="U-box"/>
    <property type="match status" value="1"/>
</dbReference>
<feature type="compositionally biased region" description="Basic residues" evidence="7">
    <location>
        <begin position="64"/>
        <end position="73"/>
    </location>
</feature>
<dbReference type="AlphaFoldDB" id="A0A8H7BMG4"/>
<dbReference type="SUPFAM" id="SSF48452">
    <property type="entry name" value="TPR-like"/>
    <property type="match status" value="1"/>
</dbReference>
<name>A0A8H7BMG4_9PLEO</name>
<dbReference type="GO" id="GO:0071218">
    <property type="term" value="P:cellular response to misfolded protein"/>
    <property type="evidence" value="ECO:0007669"/>
    <property type="project" value="TreeGrafter"/>
</dbReference>
<evidence type="ECO:0000313" key="10">
    <source>
        <dbReference type="Proteomes" id="UP000596902"/>
    </source>
</evidence>
<gene>
    <name evidence="9" type="ORF">GT037_001148</name>
</gene>
<dbReference type="PROSITE" id="PS51698">
    <property type="entry name" value="U_BOX"/>
    <property type="match status" value="1"/>
</dbReference>
<dbReference type="GO" id="GO:0005737">
    <property type="term" value="C:cytoplasm"/>
    <property type="evidence" value="ECO:0007669"/>
    <property type="project" value="TreeGrafter"/>
</dbReference>
<sequence>MSDPPTEPAPLQTMTTDVPTIVEPDVDAEERGRLKRRRQSSQHSPRRASSPSRGHDRRSGSRYREHHRKHHRPSSPTSSISPPTSAQKKTRRRSDAEPDHTFRGRARNRSGSRGRTRSPLLEADDACIESDEDERRFRKRSAPPSRHRGEETDEGGAVRRQRSYPNLYREDRRDSKGEGEGEGKTHAADVVNSTEESAAPHPLYRLVTDPVMPPPGNEYAAEQLKNSGNKCFKNGDYEEAEALYSQAIQKNSANPLLFTNRANARLKLEKWEGVIDDCIRSIELLKDNMKAFFYLAQAQLAINHPNEALSSSLMAYELCTTSAQQTSNAATISALVLKCKKAKWDIRERERIRRRGDLLSDLESMLETQFKKDMDDIEARMEAGETSRSDGQEEKAERKTEFEKKRDDLRTAFAISDPEHQQKREVPDYLVDGITFEIMHDPVVTKNGRSYERATLIEHLKRSPTDPLTRETLTIGDLRPNIALKEACEEFMTANSGWVYDCEDGEVDPDARWAHLSST</sequence>
<dbReference type="GO" id="GO:0000209">
    <property type="term" value="P:protein polyubiquitination"/>
    <property type="evidence" value="ECO:0007669"/>
    <property type="project" value="TreeGrafter"/>
</dbReference>
<feature type="compositionally biased region" description="Basic residues" evidence="7">
    <location>
        <begin position="103"/>
        <end position="116"/>
    </location>
</feature>
<dbReference type="InterPro" id="IPR011990">
    <property type="entry name" value="TPR-like_helical_dom_sf"/>
</dbReference>
<reference evidence="9" key="2">
    <citation type="submission" date="2020-08" db="EMBL/GenBank/DDBJ databases">
        <title>Draft Genome Sequence of Cumin Blight Pathogen Alternaria burnsii.</title>
        <authorList>
            <person name="Feng Z."/>
        </authorList>
    </citation>
    <scope>NUCLEOTIDE SEQUENCE</scope>
    <source>
        <strain evidence="9">CBS107.38</strain>
    </source>
</reference>
<dbReference type="PROSITE" id="PS50005">
    <property type="entry name" value="TPR"/>
    <property type="match status" value="1"/>
</dbReference>
<dbReference type="GO" id="GO:0051087">
    <property type="term" value="F:protein-folding chaperone binding"/>
    <property type="evidence" value="ECO:0007669"/>
    <property type="project" value="TreeGrafter"/>
</dbReference>
<dbReference type="SMART" id="SM00504">
    <property type="entry name" value="Ubox"/>
    <property type="match status" value="1"/>
</dbReference>
<keyword evidence="5" id="KW-0413">Isomerase</keyword>
<feature type="region of interest" description="Disordered" evidence="7">
    <location>
        <begin position="1"/>
        <end position="201"/>
    </location>
</feature>
<evidence type="ECO:0000256" key="6">
    <source>
        <dbReference type="PROSITE-ProRule" id="PRU00339"/>
    </source>
</evidence>
<dbReference type="GO" id="GO:0061630">
    <property type="term" value="F:ubiquitin protein ligase activity"/>
    <property type="evidence" value="ECO:0007669"/>
    <property type="project" value="UniProtKB-EC"/>
</dbReference>
<keyword evidence="6" id="KW-0802">TPR repeat</keyword>
<evidence type="ECO:0000256" key="7">
    <source>
        <dbReference type="SAM" id="MobiDB-lite"/>
    </source>
</evidence>
<dbReference type="SUPFAM" id="SSF57850">
    <property type="entry name" value="RING/U-box"/>
    <property type="match status" value="1"/>
</dbReference>
<evidence type="ECO:0000256" key="1">
    <source>
        <dbReference type="ARBA" id="ARBA00000900"/>
    </source>
</evidence>
<evidence type="ECO:0000256" key="4">
    <source>
        <dbReference type="ARBA" id="ARBA00022786"/>
    </source>
</evidence>
<evidence type="ECO:0000256" key="5">
    <source>
        <dbReference type="ARBA" id="ARBA00023110"/>
    </source>
</evidence>
<dbReference type="EMBL" id="JAAABM010000001">
    <property type="protein sequence ID" value="KAF7682172.1"/>
    <property type="molecule type" value="Genomic_DNA"/>
</dbReference>
<reference evidence="9" key="1">
    <citation type="submission" date="2020-01" db="EMBL/GenBank/DDBJ databases">
        <authorList>
            <person name="Feng Z.H.Z."/>
        </authorList>
    </citation>
    <scope>NUCLEOTIDE SEQUENCE</scope>
    <source>
        <strain evidence="9">CBS107.38</strain>
    </source>
</reference>
<dbReference type="SMART" id="SM00028">
    <property type="entry name" value="TPR"/>
    <property type="match status" value="2"/>
</dbReference>
<organism evidence="9 10">
    <name type="scientific">Alternaria burnsii</name>
    <dbReference type="NCBI Taxonomy" id="1187904"/>
    <lineage>
        <taxon>Eukaryota</taxon>
        <taxon>Fungi</taxon>
        <taxon>Dikarya</taxon>
        <taxon>Ascomycota</taxon>
        <taxon>Pezizomycotina</taxon>
        <taxon>Dothideomycetes</taxon>
        <taxon>Pleosporomycetidae</taxon>
        <taxon>Pleosporales</taxon>
        <taxon>Pleosporineae</taxon>
        <taxon>Pleosporaceae</taxon>
        <taxon>Alternaria</taxon>
        <taxon>Alternaria sect. Alternaria</taxon>
    </lineage>
</organism>
<dbReference type="RefSeq" id="XP_038792051.1">
    <property type="nucleotide sequence ID" value="XM_038926195.1"/>
</dbReference>
<dbReference type="Pfam" id="PF13414">
    <property type="entry name" value="TPR_11"/>
    <property type="match status" value="1"/>
</dbReference>
<feature type="compositionally biased region" description="Basic and acidic residues" evidence="7">
    <location>
        <begin position="168"/>
        <end position="187"/>
    </location>
</feature>
<evidence type="ECO:0000259" key="8">
    <source>
        <dbReference type="PROSITE" id="PS51698"/>
    </source>
</evidence>
<dbReference type="InterPro" id="IPR019734">
    <property type="entry name" value="TPR_rpt"/>
</dbReference>
<feature type="compositionally biased region" description="Basic and acidic residues" evidence="7">
    <location>
        <begin position="93"/>
        <end position="102"/>
    </location>
</feature>
<feature type="compositionally biased region" description="Acidic residues" evidence="7">
    <location>
        <begin position="122"/>
        <end position="132"/>
    </location>
</feature>
<evidence type="ECO:0000256" key="2">
    <source>
        <dbReference type="ARBA" id="ARBA00022679"/>
    </source>
</evidence>
<keyword evidence="2" id="KW-0808">Transferase</keyword>
<accession>A0A8H7BMG4</accession>
<comment type="catalytic activity">
    <reaction evidence="1">
        <text>S-ubiquitinyl-[E2 ubiquitin-conjugating enzyme]-L-cysteine + [acceptor protein]-L-lysine = [E2 ubiquitin-conjugating enzyme]-L-cysteine + N(6)-ubiquitinyl-[acceptor protein]-L-lysine.</text>
        <dbReference type="EC" id="2.3.2.27"/>
    </reaction>
</comment>
<dbReference type="GO" id="GO:0043161">
    <property type="term" value="P:proteasome-mediated ubiquitin-dependent protein catabolic process"/>
    <property type="evidence" value="ECO:0007669"/>
    <property type="project" value="TreeGrafter"/>
</dbReference>
<comment type="caution">
    <text evidence="9">The sequence shown here is derived from an EMBL/GenBank/DDBJ whole genome shotgun (WGS) entry which is preliminary data.</text>
</comment>
<dbReference type="GO" id="GO:0006515">
    <property type="term" value="P:protein quality control for misfolded or incompletely synthesized proteins"/>
    <property type="evidence" value="ECO:0007669"/>
    <property type="project" value="TreeGrafter"/>
</dbReference>
<proteinExistence type="predicted"/>
<keyword evidence="10" id="KW-1185">Reference proteome</keyword>
<dbReference type="PANTHER" id="PTHR46803">
    <property type="entry name" value="E3 UBIQUITIN-PROTEIN LIGASE CHIP"/>
    <property type="match status" value="1"/>
</dbReference>
<dbReference type="PANTHER" id="PTHR46803:SF2">
    <property type="entry name" value="E3 UBIQUITIN-PROTEIN LIGASE CHIP"/>
    <property type="match status" value="1"/>
</dbReference>
<dbReference type="Proteomes" id="UP000596902">
    <property type="component" value="Unassembled WGS sequence"/>
</dbReference>
<keyword evidence="4" id="KW-0833">Ubl conjugation pathway</keyword>
<dbReference type="GeneID" id="62199373"/>
<feature type="repeat" description="TPR" evidence="6">
    <location>
        <begin position="221"/>
        <end position="254"/>
    </location>
</feature>
<evidence type="ECO:0000256" key="3">
    <source>
        <dbReference type="ARBA" id="ARBA00022737"/>
    </source>
</evidence>